<gene>
    <name evidence="4" type="ORF">TTHERM_00942970</name>
</gene>
<dbReference type="SMART" id="SM00332">
    <property type="entry name" value="PP2Cc"/>
    <property type="match status" value="1"/>
</dbReference>
<accession>Q22DI3</accession>
<evidence type="ECO:0000256" key="2">
    <source>
        <dbReference type="ARBA" id="ARBA00023136"/>
    </source>
</evidence>
<comment type="subcellular location">
    <subcellularLocation>
        <location evidence="1">Membrane</location>
    </subcellularLocation>
</comment>
<dbReference type="GO" id="GO:0004722">
    <property type="term" value="F:protein serine/threonine phosphatase activity"/>
    <property type="evidence" value="ECO:0007669"/>
    <property type="project" value="InterPro"/>
</dbReference>
<name>Q22DI3_TETTS</name>
<evidence type="ECO:0000313" key="5">
    <source>
        <dbReference type="Proteomes" id="UP000009168"/>
    </source>
</evidence>
<organism evidence="4 5">
    <name type="scientific">Tetrahymena thermophila (strain SB210)</name>
    <dbReference type="NCBI Taxonomy" id="312017"/>
    <lineage>
        <taxon>Eukaryota</taxon>
        <taxon>Sar</taxon>
        <taxon>Alveolata</taxon>
        <taxon>Ciliophora</taxon>
        <taxon>Intramacronucleata</taxon>
        <taxon>Oligohymenophorea</taxon>
        <taxon>Hymenostomatida</taxon>
        <taxon>Tetrahymenina</taxon>
        <taxon>Tetrahymenidae</taxon>
        <taxon>Tetrahymena</taxon>
    </lineage>
</organism>
<sequence>MSQFLQKFTQGLKMGSNLFQHRLSQQRMFLTNQFWRQNQNQQQQSSEITQVVNNQEQNFQRDQQRKGFNYWIAGLVPLFLFLEDQRRKKEQINCFWGKNNLKKNRITGRIASTEYNANDPIEDRHVCKQLKNIDAYVCAVFDGHGGWSLSEYASKLLIDEIDLQLDQLKKKEYKNEEQYISEAITKAYEYIEISFYELAIQGKIARPFNVGSCALVTLIKDDKVYAANIGDCKGVIISENGKEFQARKINHKQNANSKKEQDRLKKTFPSDQDIVICKRNNQSACYVKGRLMPTRAFGDYHLKIKDHFKGKGQFNGPYITAKPEIQVHQLKKEDKYIVMASDGLWDEMNKATIAKIAYENKNDKSKIVSSLLSSALQHAADEKKLTLKQLGDIPAGERRSLHDDITIVCVELDKQSN</sequence>
<dbReference type="SUPFAM" id="SSF81606">
    <property type="entry name" value="PP2C-like"/>
    <property type="match status" value="1"/>
</dbReference>
<dbReference type="Pfam" id="PF00481">
    <property type="entry name" value="PP2C"/>
    <property type="match status" value="1"/>
</dbReference>
<dbReference type="PANTHER" id="PTHR47992">
    <property type="entry name" value="PROTEIN PHOSPHATASE"/>
    <property type="match status" value="1"/>
</dbReference>
<dbReference type="eggNOG" id="KOG0700">
    <property type="taxonomic scope" value="Eukaryota"/>
</dbReference>
<keyword evidence="5" id="KW-1185">Reference proteome</keyword>
<dbReference type="KEGG" id="tet:TTHERM_00942970"/>
<feature type="domain" description="PPM-type phosphatase" evidence="3">
    <location>
        <begin position="109"/>
        <end position="412"/>
    </location>
</feature>
<dbReference type="InterPro" id="IPR036457">
    <property type="entry name" value="PPM-type-like_dom_sf"/>
</dbReference>
<dbReference type="GeneID" id="7834616"/>
<dbReference type="EMBL" id="GG662797">
    <property type="protein sequence ID" value="EAR83375.2"/>
    <property type="molecule type" value="Genomic_DNA"/>
</dbReference>
<dbReference type="Gene3D" id="3.60.40.10">
    <property type="entry name" value="PPM-type phosphatase domain"/>
    <property type="match status" value="1"/>
</dbReference>
<dbReference type="AlphaFoldDB" id="Q22DI3"/>
<dbReference type="InterPro" id="IPR001932">
    <property type="entry name" value="PPM-type_phosphatase-like_dom"/>
</dbReference>
<dbReference type="CDD" id="cd00143">
    <property type="entry name" value="PP2Cc"/>
    <property type="match status" value="1"/>
</dbReference>
<keyword evidence="2" id="KW-0472">Membrane</keyword>
<dbReference type="GO" id="GO:0016020">
    <property type="term" value="C:membrane"/>
    <property type="evidence" value="ECO:0007669"/>
    <property type="project" value="UniProtKB-SubCell"/>
</dbReference>
<dbReference type="InterPro" id="IPR015655">
    <property type="entry name" value="PP2C"/>
</dbReference>
<dbReference type="STRING" id="312017.Q22DI3"/>
<dbReference type="Proteomes" id="UP000009168">
    <property type="component" value="Unassembled WGS sequence"/>
</dbReference>
<dbReference type="PROSITE" id="PS51746">
    <property type="entry name" value="PPM_2"/>
    <property type="match status" value="1"/>
</dbReference>
<proteinExistence type="predicted"/>
<evidence type="ECO:0000256" key="1">
    <source>
        <dbReference type="ARBA" id="ARBA00004370"/>
    </source>
</evidence>
<dbReference type="OrthoDB" id="420076at2759"/>
<dbReference type="InParanoid" id="Q22DI3"/>
<evidence type="ECO:0000313" key="4">
    <source>
        <dbReference type="EMBL" id="EAR83375.2"/>
    </source>
</evidence>
<protein>
    <submittedName>
        <fullName evidence="4">Protein phosphatase 2C containing protein</fullName>
    </submittedName>
</protein>
<dbReference type="HOGENOM" id="CLU_629310_0_0_1"/>
<dbReference type="RefSeq" id="XP_001031038.2">
    <property type="nucleotide sequence ID" value="XM_001031038.2"/>
</dbReference>
<evidence type="ECO:0000259" key="3">
    <source>
        <dbReference type="PROSITE" id="PS51746"/>
    </source>
</evidence>
<reference evidence="5" key="1">
    <citation type="journal article" date="2006" name="PLoS Biol.">
        <title>Macronuclear genome sequence of the ciliate Tetrahymena thermophila, a model eukaryote.</title>
        <authorList>
            <person name="Eisen J.A."/>
            <person name="Coyne R.S."/>
            <person name="Wu M."/>
            <person name="Wu D."/>
            <person name="Thiagarajan M."/>
            <person name="Wortman J.R."/>
            <person name="Badger J.H."/>
            <person name="Ren Q."/>
            <person name="Amedeo P."/>
            <person name="Jones K.M."/>
            <person name="Tallon L.J."/>
            <person name="Delcher A.L."/>
            <person name="Salzberg S.L."/>
            <person name="Silva J.C."/>
            <person name="Haas B.J."/>
            <person name="Majoros W.H."/>
            <person name="Farzad M."/>
            <person name="Carlton J.M."/>
            <person name="Smith R.K. Jr."/>
            <person name="Garg J."/>
            <person name="Pearlman R.E."/>
            <person name="Karrer K.M."/>
            <person name="Sun L."/>
            <person name="Manning G."/>
            <person name="Elde N.C."/>
            <person name="Turkewitz A.P."/>
            <person name="Asai D.J."/>
            <person name="Wilkes D.E."/>
            <person name="Wang Y."/>
            <person name="Cai H."/>
            <person name="Collins K."/>
            <person name="Stewart B.A."/>
            <person name="Lee S.R."/>
            <person name="Wilamowska K."/>
            <person name="Weinberg Z."/>
            <person name="Ruzzo W.L."/>
            <person name="Wloga D."/>
            <person name="Gaertig J."/>
            <person name="Frankel J."/>
            <person name="Tsao C.-C."/>
            <person name="Gorovsky M.A."/>
            <person name="Keeling P.J."/>
            <person name="Waller R.F."/>
            <person name="Patron N.J."/>
            <person name="Cherry J.M."/>
            <person name="Stover N.A."/>
            <person name="Krieger C.J."/>
            <person name="del Toro C."/>
            <person name="Ryder H.F."/>
            <person name="Williamson S.C."/>
            <person name="Barbeau R.A."/>
            <person name="Hamilton E.P."/>
            <person name="Orias E."/>
        </authorList>
    </citation>
    <scope>NUCLEOTIDE SEQUENCE [LARGE SCALE GENOMIC DNA]</scope>
    <source>
        <strain evidence="5">SB210</strain>
    </source>
</reference>
<dbReference type="SMART" id="SM00331">
    <property type="entry name" value="PP2C_SIG"/>
    <property type="match status" value="1"/>
</dbReference>